<evidence type="ECO:0000313" key="1">
    <source>
        <dbReference type="EMBL" id="GJS80105.1"/>
    </source>
</evidence>
<gene>
    <name evidence="1" type="ORF">Tco_0729986</name>
</gene>
<dbReference type="Proteomes" id="UP001151760">
    <property type="component" value="Unassembled WGS sequence"/>
</dbReference>
<dbReference type="EMBL" id="BQNB010010647">
    <property type="protein sequence ID" value="GJS80105.1"/>
    <property type="molecule type" value="Genomic_DNA"/>
</dbReference>
<organism evidence="1 2">
    <name type="scientific">Tanacetum coccineum</name>
    <dbReference type="NCBI Taxonomy" id="301880"/>
    <lineage>
        <taxon>Eukaryota</taxon>
        <taxon>Viridiplantae</taxon>
        <taxon>Streptophyta</taxon>
        <taxon>Embryophyta</taxon>
        <taxon>Tracheophyta</taxon>
        <taxon>Spermatophyta</taxon>
        <taxon>Magnoliopsida</taxon>
        <taxon>eudicotyledons</taxon>
        <taxon>Gunneridae</taxon>
        <taxon>Pentapetalae</taxon>
        <taxon>asterids</taxon>
        <taxon>campanulids</taxon>
        <taxon>Asterales</taxon>
        <taxon>Asteraceae</taxon>
        <taxon>Asteroideae</taxon>
        <taxon>Anthemideae</taxon>
        <taxon>Anthemidinae</taxon>
        <taxon>Tanacetum</taxon>
    </lineage>
</organism>
<accession>A0ABQ4YRE5</accession>
<sequence>MRYRVSKKESWNGGKWLNTMTAKELWESLERKYKTKDDGTKKFVVALFLDYKMVDSMSMVNEVQDLQVLLHDIHAERMTLSETFQVAAIIKKLPPSWVEFKNYLKHKRKEMSVEDLVVCPRIEEDNKLA</sequence>
<dbReference type="PANTHER" id="PTHR47592">
    <property type="entry name" value="PBF68 PROTEIN"/>
    <property type="match status" value="1"/>
</dbReference>
<keyword evidence="2" id="KW-1185">Reference proteome</keyword>
<evidence type="ECO:0000313" key="2">
    <source>
        <dbReference type="Proteomes" id="UP001151760"/>
    </source>
</evidence>
<proteinExistence type="predicted"/>
<dbReference type="Pfam" id="PF14223">
    <property type="entry name" value="Retrotran_gag_2"/>
    <property type="match status" value="1"/>
</dbReference>
<reference evidence="1" key="2">
    <citation type="submission" date="2022-01" db="EMBL/GenBank/DDBJ databases">
        <authorList>
            <person name="Yamashiro T."/>
            <person name="Shiraishi A."/>
            <person name="Satake H."/>
            <person name="Nakayama K."/>
        </authorList>
    </citation>
    <scope>NUCLEOTIDE SEQUENCE</scope>
</reference>
<protein>
    <submittedName>
        <fullName evidence="1">Uncharacterized protein</fullName>
    </submittedName>
</protein>
<comment type="caution">
    <text evidence="1">The sequence shown here is derived from an EMBL/GenBank/DDBJ whole genome shotgun (WGS) entry which is preliminary data.</text>
</comment>
<dbReference type="PANTHER" id="PTHR47592:SF27">
    <property type="entry name" value="OS08G0421700 PROTEIN"/>
    <property type="match status" value="1"/>
</dbReference>
<name>A0ABQ4YRE5_9ASTR</name>
<reference evidence="1" key="1">
    <citation type="journal article" date="2022" name="Int. J. Mol. Sci.">
        <title>Draft Genome of Tanacetum Coccineum: Genomic Comparison of Closely Related Tanacetum-Family Plants.</title>
        <authorList>
            <person name="Yamashiro T."/>
            <person name="Shiraishi A."/>
            <person name="Nakayama K."/>
            <person name="Satake H."/>
        </authorList>
    </citation>
    <scope>NUCLEOTIDE SEQUENCE</scope>
</reference>